<protein>
    <recommendedName>
        <fullName evidence="1">tRNA(Ile)-lysidine synthetase</fullName>
        <ecNumber evidence="1">6.3.4.19</ecNumber>
    </recommendedName>
</protein>
<dbReference type="PANTHER" id="PTHR43033">
    <property type="entry name" value="TRNA(ILE)-LYSIDINE SYNTHASE-RELATED"/>
    <property type="match status" value="1"/>
</dbReference>
<name>A0A8E2JSW6_9PEZI</name>
<feature type="domain" description="tRNA(Ile)-lysidine/2-thiocytidine synthase N-terminal" evidence="7">
    <location>
        <begin position="6"/>
        <end position="212"/>
    </location>
</feature>
<dbReference type="PANTHER" id="PTHR43033:SF1">
    <property type="entry name" value="TRNA(ILE)-LYSIDINE SYNTHASE-RELATED"/>
    <property type="match status" value="1"/>
</dbReference>
<keyword evidence="5" id="KW-0067">ATP-binding</keyword>
<accession>A0A8E2JSW6</accession>
<keyword evidence="3" id="KW-0819">tRNA processing</keyword>
<evidence type="ECO:0000256" key="6">
    <source>
        <dbReference type="ARBA" id="ARBA00048539"/>
    </source>
</evidence>
<dbReference type="GO" id="GO:0008033">
    <property type="term" value="P:tRNA processing"/>
    <property type="evidence" value="ECO:0007669"/>
    <property type="project" value="UniProtKB-KW"/>
</dbReference>
<proteinExistence type="inferred from homology"/>
<dbReference type="SUPFAM" id="SSF52402">
    <property type="entry name" value="Adenine nucleotide alpha hydrolases-like"/>
    <property type="match status" value="1"/>
</dbReference>
<dbReference type="EMBL" id="KV749749">
    <property type="protein sequence ID" value="OCL07954.1"/>
    <property type="molecule type" value="Genomic_DNA"/>
</dbReference>
<evidence type="ECO:0000256" key="2">
    <source>
        <dbReference type="ARBA" id="ARBA00022598"/>
    </source>
</evidence>
<comment type="catalytic activity">
    <reaction evidence="6">
        <text>cytidine(34) in tRNA(Ile2) + L-lysine + ATP = lysidine(34) in tRNA(Ile2) + AMP + diphosphate + H(+)</text>
        <dbReference type="Rhea" id="RHEA:43744"/>
        <dbReference type="Rhea" id="RHEA-COMP:10625"/>
        <dbReference type="Rhea" id="RHEA-COMP:10670"/>
        <dbReference type="ChEBI" id="CHEBI:15378"/>
        <dbReference type="ChEBI" id="CHEBI:30616"/>
        <dbReference type="ChEBI" id="CHEBI:32551"/>
        <dbReference type="ChEBI" id="CHEBI:33019"/>
        <dbReference type="ChEBI" id="CHEBI:82748"/>
        <dbReference type="ChEBI" id="CHEBI:83665"/>
        <dbReference type="ChEBI" id="CHEBI:456215"/>
        <dbReference type="EC" id="6.3.4.19"/>
    </reaction>
</comment>
<evidence type="ECO:0000313" key="8">
    <source>
        <dbReference type="EMBL" id="OCL07954.1"/>
    </source>
</evidence>
<dbReference type="AlphaFoldDB" id="A0A8E2JSW6"/>
<dbReference type="Gene3D" id="3.40.50.620">
    <property type="entry name" value="HUPs"/>
    <property type="match status" value="1"/>
</dbReference>
<gene>
    <name evidence="8" type="ORF">AOQ84DRAFT_294103</name>
</gene>
<dbReference type="CDD" id="cd01992">
    <property type="entry name" value="TilS_N"/>
    <property type="match status" value="1"/>
</dbReference>
<reference evidence="8 9" key="1">
    <citation type="journal article" date="2016" name="Nat. Commun.">
        <title>Ectomycorrhizal ecology is imprinted in the genome of the dominant symbiotic fungus Cenococcum geophilum.</title>
        <authorList>
            <consortium name="DOE Joint Genome Institute"/>
            <person name="Peter M."/>
            <person name="Kohler A."/>
            <person name="Ohm R.A."/>
            <person name="Kuo A."/>
            <person name="Krutzmann J."/>
            <person name="Morin E."/>
            <person name="Arend M."/>
            <person name="Barry K.W."/>
            <person name="Binder M."/>
            <person name="Choi C."/>
            <person name="Clum A."/>
            <person name="Copeland A."/>
            <person name="Grisel N."/>
            <person name="Haridas S."/>
            <person name="Kipfer T."/>
            <person name="LaButti K."/>
            <person name="Lindquist E."/>
            <person name="Lipzen A."/>
            <person name="Maire R."/>
            <person name="Meier B."/>
            <person name="Mihaltcheva S."/>
            <person name="Molinier V."/>
            <person name="Murat C."/>
            <person name="Poggeler S."/>
            <person name="Quandt C.A."/>
            <person name="Sperisen C."/>
            <person name="Tritt A."/>
            <person name="Tisserant E."/>
            <person name="Crous P.W."/>
            <person name="Henrissat B."/>
            <person name="Nehls U."/>
            <person name="Egli S."/>
            <person name="Spatafora J.W."/>
            <person name="Grigoriev I.V."/>
            <person name="Martin F.M."/>
        </authorList>
    </citation>
    <scope>NUCLEOTIDE SEQUENCE [LARGE SCALE GENOMIC DNA]</scope>
    <source>
        <strain evidence="8 9">CBS 207.34</strain>
    </source>
</reference>
<keyword evidence="2" id="KW-0436">Ligase</keyword>
<dbReference type="InterPro" id="IPR011063">
    <property type="entry name" value="TilS/TtcA_N"/>
</dbReference>
<evidence type="ECO:0000256" key="4">
    <source>
        <dbReference type="ARBA" id="ARBA00022741"/>
    </source>
</evidence>
<evidence type="ECO:0000313" key="9">
    <source>
        <dbReference type="Proteomes" id="UP000250140"/>
    </source>
</evidence>
<evidence type="ECO:0000259" key="7">
    <source>
        <dbReference type="Pfam" id="PF01171"/>
    </source>
</evidence>
<dbReference type="EC" id="6.3.4.19" evidence="1"/>
<dbReference type="InterPro" id="IPR012094">
    <property type="entry name" value="tRNA_Ile_lys_synt"/>
</dbReference>
<organism evidence="8 9">
    <name type="scientific">Glonium stellatum</name>
    <dbReference type="NCBI Taxonomy" id="574774"/>
    <lineage>
        <taxon>Eukaryota</taxon>
        <taxon>Fungi</taxon>
        <taxon>Dikarya</taxon>
        <taxon>Ascomycota</taxon>
        <taxon>Pezizomycotina</taxon>
        <taxon>Dothideomycetes</taxon>
        <taxon>Pleosporomycetidae</taxon>
        <taxon>Gloniales</taxon>
        <taxon>Gloniaceae</taxon>
        <taxon>Glonium</taxon>
    </lineage>
</organism>
<evidence type="ECO:0000256" key="3">
    <source>
        <dbReference type="ARBA" id="ARBA00022694"/>
    </source>
</evidence>
<keyword evidence="9" id="KW-1185">Reference proteome</keyword>
<dbReference type="HAMAP" id="MF_01161">
    <property type="entry name" value="tRNA_Ile_lys_synt"/>
    <property type="match status" value="1"/>
</dbReference>
<dbReference type="InterPro" id="IPR014729">
    <property type="entry name" value="Rossmann-like_a/b/a_fold"/>
</dbReference>
<dbReference type="OrthoDB" id="434144at2759"/>
<dbReference type="GO" id="GO:0005524">
    <property type="term" value="F:ATP binding"/>
    <property type="evidence" value="ECO:0007669"/>
    <property type="project" value="UniProtKB-KW"/>
</dbReference>
<keyword evidence="4" id="KW-0547">Nucleotide-binding</keyword>
<dbReference type="GO" id="GO:0032267">
    <property type="term" value="F:tRNA(Ile)-lysidine synthase activity"/>
    <property type="evidence" value="ECO:0007669"/>
    <property type="project" value="UniProtKB-EC"/>
</dbReference>
<sequence length="520" mass="58419">MAMASLCAKASHSRSGFPECVALIVDHKSRPESTEEAFWVAQQLLKHTGIKSHILSVQWPEGIRPSKLGNFEKQARTLRYQAIGIACREHGLDSFLVAHQSDDQAETLISRIIYGNVRAGLRGIQPVKEIPECYGLHGVHQSGGLENMPDTVFRRGNDLPMEIETGGVQVLRPLLQFSKERLTSTCLENKMPWAEDSTNKDKTFTVRNAIRHILRHHYLPTALRKKEIVNLSLRLQNRSAKNMEAAEQLLSSCKLKLDLQQAALCVSFSRELLEFWEDDSNRVRTVTAVLIGRLAEMVSPKDTVSPGGLDGVIDRVLPTLKTPNWSGKQSSTFVWAGVQFQPILSQSLLTSLFPFAPMRQHTWLLFRQPYAKDEFAKGIIRLDGMEDGSRSSATQTNDGFRLYDGRFWIRVINPWKCTLILRSLRIEDMPHIRTAIISAATKARLHKFDSIIHAIKPAAIRWTLPALVMVGDDGKEHVIALPSLGLAIGSRAQEYGVEWDIRYKKINVGAHDIDSIVRGL</sequence>
<dbReference type="InterPro" id="IPR012795">
    <property type="entry name" value="tRNA_Ile_lys_synt_N"/>
</dbReference>
<evidence type="ECO:0000256" key="5">
    <source>
        <dbReference type="ARBA" id="ARBA00022840"/>
    </source>
</evidence>
<evidence type="ECO:0000256" key="1">
    <source>
        <dbReference type="ARBA" id="ARBA00013267"/>
    </source>
</evidence>
<dbReference type="Pfam" id="PF01171">
    <property type="entry name" value="ATP_bind_3"/>
    <property type="match status" value="1"/>
</dbReference>
<dbReference type="Proteomes" id="UP000250140">
    <property type="component" value="Unassembled WGS sequence"/>
</dbReference>